<reference evidence="1" key="1">
    <citation type="submission" date="2020-05" db="EMBL/GenBank/DDBJ databases">
        <authorList>
            <person name="Chiriac C."/>
            <person name="Salcher M."/>
            <person name="Ghai R."/>
            <person name="Kavagutti S V."/>
        </authorList>
    </citation>
    <scope>NUCLEOTIDE SEQUENCE</scope>
</reference>
<gene>
    <name evidence="1" type="ORF">UFOVP71_109</name>
</gene>
<accession>A0A6J5TAE1</accession>
<dbReference type="InterPro" id="IPR029063">
    <property type="entry name" value="SAM-dependent_MTases_sf"/>
</dbReference>
<evidence type="ECO:0008006" key="2">
    <source>
        <dbReference type="Google" id="ProtNLM"/>
    </source>
</evidence>
<sequence length="265" mass="30076">MEYSKGNLNEIHQHVLKLGMLSPPEDVVALSLLFKSLPKVNNFLELGSYIGGGLGIFNEMLIEASHNNVNFTGVDHLDFIGATTTGAWYTDHFKKCLTEDEVTALSNITTANEATTWIQDRTQRLTNKSIALTSLKSESELDSTQYDIIHHDYGDSVNDNLATIRNCVTKLKHDGIYIVDDWCTGAPFRTWATVLAQQEGLLFPIMWGKNKVCFAKNRRTAQLTVDQILANPTCDRKLFKYMPGSDFFGERYRTIRMHWQAMQWS</sequence>
<protein>
    <recommendedName>
        <fullName evidence="2">Methyltransferase domain containing protein</fullName>
    </recommendedName>
</protein>
<proteinExistence type="predicted"/>
<evidence type="ECO:0000313" key="1">
    <source>
        <dbReference type="EMBL" id="CAB4241571.1"/>
    </source>
</evidence>
<dbReference type="SUPFAM" id="SSF53335">
    <property type="entry name" value="S-adenosyl-L-methionine-dependent methyltransferases"/>
    <property type="match status" value="1"/>
</dbReference>
<dbReference type="EMBL" id="LR797824">
    <property type="protein sequence ID" value="CAB4241571.1"/>
    <property type="molecule type" value="Genomic_DNA"/>
</dbReference>
<name>A0A6J5TAE1_9CAUD</name>
<dbReference type="Gene3D" id="3.40.50.150">
    <property type="entry name" value="Vaccinia Virus protein VP39"/>
    <property type="match status" value="1"/>
</dbReference>
<organism evidence="1">
    <name type="scientific">uncultured Caudovirales phage</name>
    <dbReference type="NCBI Taxonomy" id="2100421"/>
    <lineage>
        <taxon>Viruses</taxon>
        <taxon>Duplodnaviria</taxon>
        <taxon>Heunggongvirae</taxon>
        <taxon>Uroviricota</taxon>
        <taxon>Caudoviricetes</taxon>
        <taxon>Peduoviridae</taxon>
        <taxon>Maltschvirus</taxon>
        <taxon>Maltschvirus maltsch</taxon>
    </lineage>
</organism>